<dbReference type="InterPro" id="IPR029063">
    <property type="entry name" value="SAM-dependent_MTases_sf"/>
</dbReference>
<dbReference type="Proteomes" id="UP001279642">
    <property type="component" value="Unassembled WGS sequence"/>
</dbReference>
<dbReference type="RefSeq" id="WP_320508773.1">
    <property type="nucleotide sequence ID" value="NZ_JAXCLW010000003.1"/>
</dbReference>
<dbReference type="GO" id="GO:0032259">
    <property type="term" value="P:methylation"/>
    <property type="evidence" value="ECO:0007669"/>
    <property type="project" value="UniProtKB-KW"/>
</dbReference>
<evidence type="ECO:0000259" key="1">
    <source>
        <dbReference type="Pfam" id="PF08241"/>
    </source>
</evidence>
<dbReference type="SUPFAM" id="SSF53335">
    <property type="entry name" value="S-adenosyl-L-methionine-dependent methyltransferases"/>
    <property type="match status" value="1"/>
</dbReference>
<reference evidence="2 3" key="1">
    <citation type="journal article" date="2016" name="Antonie Van Leeuwenhoek">
        <title>Dongia soli sp. nov., isolated from soil from Dokdo, Korea.</title>
        <authorList>
            <person name="Kim D.U."/>
            <person name="Lee H."/>
            <person name="Kim H."/>
            <person name="Kim S.G."/>
            <person name="Ka J.O."/>
        </authorList>
    </citation>
    <scope>NUCLEOTIDE SEQUENCE [LARGE SCALE GENOMIC DNA]</scope>
    <source>
        <strain evidence="2 3">D78</strain>
    </source>
</reference>
<dbReference type="PANTHER" id="PTHR43861:SF1">
    <property type="entry name" value="TRANS-ACONITATE 2-METHYLTRANSFERASE"/>
    <property type="match status" value="1"/>
</dbReference>
<dbReference type="Pfam" id="PF08241">
    <property type="entry name" value="Methyltransf_11"/>
    <property type="match status" value="1"/>
</dbReference>
<organism evidence="2 3">
    <name type="scientific">Dongia soli</name>
    <dbReference type="NCBI Taxonomy" id="600628"/>
    <lineage>
        <taxon>Bacteria</taxon>
        <taxon>Pseudomonadati</taxon>
        <taxon>Pseudomonadota</taxon>
        <taxon>Alphaproteobacteria</taxon>
        <taxon>Rhodospirillales</taxon>
        <taxon>Dongiaceae</taxon>
        <taxon>Dongia</taxon>
    </lineage>
</organism>
<name>A0ABU5ED08_9PROT</name>
<accession>A0ABU5ED08</accession>
<dbReference type="PANTHER" id="PTHR43861">
    <property type="entry name" value="TRANS-ACONITATE 2-METHYLTRANSFERASE-RELATED"/>
    <property type="match status" value="1"/>
</dbReference>
<proteinExistence type="predicted"/>
<keyword evidence="2" id="KW-0489">Methyltransferase</keyword>
<keyword evidence="2" id="KW-0808">Transferase</keyword>
<protein>
    <submittedName>
        <fullName evidence="2">Methyltransferase domain-containing protein</fullName>
    </submittedName>
</protein>
<evidence type="ECO:0000313" key="3">
    <source>
        <dbReference type="Proteomes" id="UP001279642"/>
    </source>
</evidence>
<comment type="caution">
    <text evidence="2">The sequence shown here is derived from an EMBL/GenBank/DDBJ whole genome shotgun (WGS) entry which is preliminary data.</text>
</comment>
<dbReference type="InterPro" id="IPR013216">
    <property type="entry name" value="Methyltransf_11"/>
</dbReference>
<evidence type="ECO:0000313" key="2">
    <source>
        <dbReference type="EMBL" id="MDY0883704.1"/>
    </source>
</evidence>
<dbReference type="Gene3D" id="3.40.50.150">
    <property type="entry name" value="Vaccinia Virus protein VP39"/>
    <property type="match status" value="1"/>
</dbReference>
<keyword evidence="3" id="KW-1185">Reference proteome</keyword>
<dbReference type="EMBL" id="JAXCLW010000003">
    <property type="protein sequence ID" value="MDY0883704.1"/>
    <property type="molecule type" value="Genomic_DNA"/>
</dbReference>
<sequence length="263" mass="28637">MADIARPIAQRFAEALPTYDQAADIQRRSAADLVAIIATLPLPDAPQLLELGCGPGTLTRQLHRQFPKMQAMISDIAPAVAAACRDRLTLNRIHDAANVYRFVAMDGELPAVADSSFDLVCANLAVQWFRDLPQSLARLTAALRPGGYLAVTTLGRETFKEWHAVHAKLGLVAATPVYPTVERLTADLSAATRVYLTREELLVSHHPTALDFLQSLRLIGADFPAAGSRPLSPGALRRVLKQMDASDRVAVSYQIVTLVLQRL</sequence>
<dbReference type="CDD" id="cd02440">
    <property type="entry name" value="AdoMet_MTases"/>
    <property type="match status" value="1"/>
</dbReference>
<feature type="domain" description="Methyltransferase type 11" evidence="1">
    <location>
        <begin position="49"/>
        <end position="151"/>
    </location>
</feature>
<gene>
    <name evidence="2" type="ORF">SMD27_12700</name>
</gene>
<dbReference type="GO" id="GO:0008168">
    <property type="term" value="F:methyltransferase activity"/>
    <property type="evidence" value="ECO:0007669"/>
    <property type="project" value="UniProtKB-KW"/>
</dbReference>